<accession>A0A2S0U428</accession>
<geneLocation type="mitochondrion" evidence="1"/>
<protein>
    <submittedName>
        <fullName evidence="1">Uncharacterized protein</fullName>
    </submittedName>
</protein>
<dbReference type="AlphaFoldDB" id="A0A2S0U428"/>
<gene>
    <name evidence="1" type="primary">orf134</name>
</gene>
<reference evidence="1" key="1">
    <citation type="journal article" date="2018" name="Int. J. Biol. Macromol.">
        <title>Characterization and comparative mitogenomic analysis of six newly sequenced mitochondrial genomes from ectomycorrhizal fungi (Russula) and phylogenetic analysis of the Agaricomycetes.</title>
        <authorList>
            <person name="Li Q."/>
            <person name="Wang Q."/>
            <person name="Chen C."/>
            <person name="Jin X."/>
            <person name="Chen Z."/>
            <person name="Xiong C."/>
            <person name="Li P."/>
            <person name="Zhao J."/>
            <person name="Huang W."/>
        </authorList>
    </citation>
    <scope>NUCLEOTIDE SEQUENCE</scope>
    <source>
        <strain evidence="1">S48</strain>
    </source>
</reference>
<name>A0A2S0U428_9AGAM</name>
<proteinExistence type="predicted"/>
<dbReference type="EMBL" id="MH138077">
    <property type="protein sequence ID" value="AWB36249.1"/>
    <property type="molecule type" value="Genomic_DNA"/>
</dbReference>
<keyword evidence="1" id="KW-0496">Mitochondrion</keyword>
<sequence length="134" mass="16227">MNNLNVIIKQLSSKNITFLVDIDRRINIDKSEKYYYYKIWGLNLDQIQNFICNIRNEDIFLIHPFISINCRIDDPYLTLSRQFLVSKYSNPDLIQDFLFNKLELASQGFEFDHEELDYFLIFKYKKVYLNDKFA</sequence>
<organism evidence="1">
    <name type="scientific">Lactarius sp.</name>
    <name type="common">in: basidiomycete fungi</name>
    <dbReference type="NCBI Taxonomy" id="1886493"/>
    <lineage>
        <taxon>Eukaryota</taxon>
        <taxon>Fungi</taxon>
        <taxon>Dikarya</taxon>
        <taxon>Basidiomycota</taxon>
        <taxon>Agaricomycotina</taxon>
        <taxon>Agaricomycetes</taxon>
        <taxon>Russulales</taxon>
        <taxon>Russulaceae</taxon>
        <taxon>Lactarius</taxon>
    </lineage>
</organism>
<evidence type="ECO:0000313" key="1">
    <source>
        <dbReference type="EMBL" id="AWB36249.1"/>
    </source>
</evidence>